<dbReference type="Pfam" id="PF12969">
    <property type="entry name" value="DUF3857"/>
    <property type="match status" value="1"/>
</dbReference>
<accession>A0A4S3KJ79</accession>
<keyword evidence="4" id="KW-1185">Reference proteome</keyword>
<evidence type="ECO:0000313" key="4">
    <source>
        <dbReference type="Proteomes" id="UP000307749"/>
    </source>
</evidence>
<evidence type="ECO:0000259" key="2">
    <source>
        <dbReference type="Pfam" id="PF12969"/>
    </source>
</evidence>
<organism evidence="3 4">
    <name type="scientific">Metallibacterium scheffleri</name>
    <dbReference type="NCBI Taxonomy" id="993689"/>
    <lineage>
        <taxon>Bacteria</taxon>
        <taxon>Pseudomonadati</taxon>
        <taxon>Pseudomonadota</taxon>
        <taxon>Gammaproteobacteria</taxon>
        <taxon>Lysobacterales</taxon>
        <taxon>Rhodanobacteraceae</taxon>
        <taxon>Metallibacterium</taxon>
    </lineage>
</organism>
<dbReference type="InterPro" id="IPR024618">
    <property type="entry name" value="DUF3857"/>
</dbReference>
<dbReference type="RefSeq" id="WP_081129913.1">
    <property type="nucleotide sequence ID" value="NZ_LDOS01000002.1"/>
</dbReference>
<feature type="domain" description="DUF3857" evidence="2">
    <location>
        <begin position="56"/>
        <end position="191"/>
    </location>
</feature>
<name>A0A4S3KJ79_9GAMM</name>
<dbReference type="AlphaFoldDB" id="A0A4S3KJ79"/>
<gene>
    <name evidence="3" type="ORF">B1806_12405</name>
</gene>
<protein>
    <recommendedName>
        <fullName evidence="2">DUF3857 domain-containing protein</fullName>
    </recommendedName>
</protein>
<dbReference type="EMBL" id="MWQO01000044">
    <property type="protein sequence ID" value="THD08822.1"/>
    <property type="molecule type" value="Genomic_DNA"/>
</dbReference>
<evidence type="ECO:0000256" key="1">
    <source>
        <dbReference type="SAM" id="SignalP"/>
    </source>
</evidence>
<proteinExistence type="predicted"/>
<dbReference type="Gene3D" id="2.60.120.1130">
    <property type="match status" value="1"/>
</dbReference>
<feature type="signal peptide" evidence="1">
    <location>
        <begin position="1"/>
        <end position="27"/>
    </location>
</feature>
<dbReference type="Proteomes" id="UP000307749">
    <property type="component" value="Unassembled WGS sequence"/>
</dbReference>
<keyword evidence="1" id="KW-0732">Signal</keyword>
<reference evidence="3 4" key="1">
    <citation type="submission" date="2017-02" db="EMBL/GenBank/DDBJ databases">
        <title>Whole genome sequencing of Metallibacterium scheffleri DSM 24874 (T).</title>
        <authorList>
            <person name="Kumar S."/>
            <person name="Patil P."/>
            <person name="Patil P.B."/>
        </authorList>
    </citation>
    <scope>NUCLEOTIDE SEQUENCE [LARGE SCALE GENOMIC DNA]</scope>
    <source>
        <strain evidence="3 4">DSM 24874</strain>
    </source>
</reference>
<dbReference type="SUPFAM" id="SSF54001">
    <property type="entry name" value="Cysteine proteinases"/>
    <property type="match status" value="1"/>
</dbReference>
<sequence>MNPKSLHTTLTCAIALALIAGTGVARAADTSGADVRVLSFHADVHVQPGGAYTDAQTQAIEALTRTGAQSLNPYQEEFSKSMSTLKVESAYIVKADGQRIDIPAADIVVRPAPAPPGSDGSPIYDNNMMLSVALPGFNKGDMLHLQTLKTQTKPFFVNQFFDVWGPAENQSARDQKIVVHGPAGMHLRAAQRGGWTIARSSAGGVDTFTATLAEHHAEFPGTATVDASDYSPVFEVSSFPSWAAVGAAYWSTAQAKAAVTPLVKQVADQVAGKLHGWDAVKALYMWESQHIHYIGLELGVGGYVPISANTTLKTGYGDCKQHSTLLEALLAARGIQVDPVLINWSNGFNLLPLPGLDFNHAIDYVPKYHVFLDATGEFETPGQLAIGERDKPVVISGPHPRLARTPGAESAHNKLVYDATLHLAADGTLTGTAHMTTHGWWAWFNRMIFSEVPPGAYGRLMNMLLTPSGGGSGSFQPGNPQLLDQPMQVAASWTTPAYALPGKTLSVPLPAGPYLVPSMAGTSDPVSALTAVIGPDSRRHSVSTYFGEVDWHSTLSLPAGYAPTYLPPDENLHNAAGRFTYTVKDTNGTVSASYRLKLDHIVYTPAQYPALRALMLADLRAQRAPLVFHHT</sequence>
<dbReference type="Gene3D" id="3.10.620.30">
    <property type="match status" value="1"/>
</dbReference>
<evidence type="ECO:0000313" key="3">
    <source>
        <dbReference type="EMBL" id="THD08822.1"/>
    </source>
</evidence>
<dbReference type="STRING" id="993689.GCA_002077135_01972"/>
<comment type="caution">
    <text evidence="3">The sequence shown here is derived from an EMBL/GenBank/DDBJ whole genome shotgun (WGS) entry which is preliminary data.</text>
</comment>
<feature type="chain" id="PRO_5020191394" description="DUF3857 domain-containing protein" evidence="1">
    <location>
        <begin position="28"/>
        <end position="631"/>
    </location>
</feature>
<dbReference type="InterPro" id="IPR038765">
    <property type="entry name" value="Papain-like_cys_pep_sf"/>
</dbReference>
<dbReference type="Gene3D" id="2.60.40.3140">
    <property type="match status" value="1"/>
</dbReference>